<comment type="caution">
    <text evidence="3">The sequence shown here is derived from an EMBL/GenBank/DDBJ whole genome shotgun (WGS) entry which is preliminary data.</text>
</comment>
<evidence type="ECO:0000313" key="4">
    <source>
        <dbReference type="Proteomes" id="UP000288859"/>
    </source>
</evidence>
<keyword evidence="2" id="KW-1133">Transmembrane helix</keyword>
<feature type="compositionally biased region" description="Acidic residues" evidence="1">
    <location>
        <begin position="169"/>
        <end position="180"/>
    </location>
</feature>
<keyword evidence="2" id="KW-0472">Membrane</keyword>
<evidence type="ECO:0000256" key="1">
    <source>
        <dbReference type="SAM" id="MobiDB-lite"/>
    </source>
</evidence>
<evidence type="ECO:0000313" key="3">
    <source>
        <dbReference type="EMBL" id="RVX70025.1"/>
    </source>
</evidence>
<accession>A0A438N310</accession>
<feature type="compositionally biased region" description="Polar residues" evidence="1">
    <location>
        <begin position="16"/>
        <end position="36"/>
    </location>
</feature>
<sequence length="564" mass="61054">MTKRKPLPSRVYDTFPSDSASQPSEADTETPSTTSYRGADSDKSRSAAAEARRLGSMGSWGDRFSGGTPSTDPTPDVSTIDEEDNGLQSDVRYPLPPKDQDQDQDPSDPPPMYTPAATSSTVPSPEITRATLVNHDRVRHVPTSTSPLIPPPARHSSEYLSPGSTVSEDRDDYPIDDLDDPYATSLPEPVQHGHRETSTGGPKRHGSWCGSRRRRRQHSPCSPMDRKARVRRFKRSCCFVLTVLVCLWLMIPGLCKSYADVIPPAHATCIFVHRLELLTSSPKQKSGDTEVPTVGNAGPGPSANDTWGPTREIVHRETSHSITGTFKLYDLLDLSTKSGSIYITVEVQSGEKPAHMRLSTSSGSINVRVVQFEGAGRWLSWASSKIAKPVEGLNKLDRMFVTEISTQSGSVNGNVLHGNGGTTSISTSSGSINFSFYVVGASSGDATSKITTNSKSGSQNIKVIPHARFADSYSEQASTSAIRAMQNLHRISGSGSINVRYPSEWEGRLHIEQTGSGSMTAGGAGLNVDRREPRELWAWKGESPSDAPVVEIRELGSGSIRFQV</sequence>
<feature type="compositionally biased region" description="Basic and acidic residues" evidence="1">
    <location>
        <begin position="39"/>
        <end position="53"/>
    </location>
</feature>
<name>A0A438N310_EXOME</name>
<dbReference type="Proteomes" id="UP000288859">
    <property type="component" value="Unassembled WGS sequence"/>
</dbReference>
<dbReference type="AlphaFoldDB" id="A0A438N310"/>
<organism evidence="3 4">
    <name type="scientific">Exophiala mesophila</name>
    <name type="common">Black yeast-like fungus</name>
    <dbReference type="NCBI Taxonomy" id="212818"/>
    <lineage>
        <taxon>Eukaryota</taxon>
        <taxon>Fungi</taxon>
        <taxon>Dikarya</taxon>
        <taxon>Ascomycota</taxon>
        <taxon>Pezizomycotina</taxon>
        <taxon>Eurotiomycetes</taxon>
        <taxon>Chaetothyriomycetidae</taxon>
        <taxon>Chaetothyriales</taxon>
        <taxon>Herpotrichiellaceae</taxon>
        <taxon>Exophiala</taxon>
    </lineage>
</organism>
<evidence type="ECO:0000256" key="2">
    <source>
        <dbReference type="SAM" id="Phobius"/>
    </source>
</evidence>
<feature type="region of interest" description="Disordered" evidence="1">
    <location>
        <begin position="282"/>
        <end position="308"/>
    </location>
</feature>
<feature type="compositionally biased region" description="Low complexity" evidence="1">
    <location>
        <begin position="65"/>
        <end position="76"/>
    </location>
</feature>
<reference evidence="3 4" key="1">
    <citation type="submission" date="2017-03" db="EMBL/GenBank/DDBJ databases">
        <title>Genomes of endolithic fungi from Antarctica.</title>
        <authorList>
            <person name="Coleine C."/>
            <person name="Masonjones S."/>
            <person name="Stajich J.E."/>
        </authorList>
    </citation>
    <scope>NUCLEOTIDE SEQUENCE [LARGE SCALE GENOMIC DNA]</scope>
    <source>
        <strain evidence="3 4">CCFEE 6314</strain>
    </source>
</reference>
<dbReference type="OrthoDB" id="3539644at2759"/>
<feature type="transmembrane region" description="Helical" evidence="2">
    <location>
        <begin position="236"/>
        <end position="254"/>
    </location>
</feature>
<proteinExistence type="predicted"/>
<feature type="region of interest" description="Disordered" evidence="1">
    <location>
        <begin position="1"/>
        <end position="226"/>
    </location>
</feature>
<dbReference type="VEuPathDB" id="FungiDB:PV10_08940"/>
<gene>
    <name evidence="3" type="ORF">B0A52_06196</name>
</gene>
<dbReference type="EMBL" id="NAJM01000025">
    <property type="protein sequence ID" value="RVX70025.1"/>
    <property type="molecule type" value="Genomic_DNA"/>
</dbReference>
<keyword evidence="2" id="KW-0812">Transmembrane</keyword>
<feature type="compositionally biased region" description="Basic residues" evidence="1">
    <location>
        <begin position="202"/>
        <end position="218"/>
    </location>
</feature>
<protein>
    <submittedName>
        <fullName evidence="3">Uncharacterized protein</fullName>
    </submittedName>
</protein>